<dbReference type="RefSeq" id="WP_184812869.1">
    <property type="nucleotide sequence ID" value="NZ_JACHJQ010000005.1"/>
</dbReference>
<evidence type="ECO:0000313" key="2">
    <source>
        <dbReference type="Proteomes" id="UP000520767"/>
    </source>
</evidence>
<evidence type="ECO:0000313" key="1">
    <source>
        <dbReference type="EMBL" id="MBB4908760.1"/>
    </source>
</evidence>
<accession>A0A7W7VG66</accession>
<gene>
    <name evidence="1" type="ORF">FHR82_005013</name>
</gene>
<organism evidence="1 2">
    <name type="scientific">Actinophytocola algeriensis</name>
    <dbReference type="NCBI Taxonomy" id="1768010"/>
    <lineage>
        <taxon>Bacteria</taxon>
        <taxon>Bacillati</taxon>
        <taxon>Actinomycetota</taxon>
        <taxon>Actinomycetes</taxon>
        <taxon>Pseudonocardiales</taxon>
        <taxon>Pseudonocardiaceae</taxon>
    </lineage>
</organism>
<name>A0A7W7VG66_9PSEU</name>
<dbReference type="EMBL" id="JACHJQ010000005">
    <property type="protein sequence ID" value="MBB4908760.1"/>
    <property type="molecule type" value="Genomic_DNA"/>
</dbReference>
<comment type="caution">
    <text evidence="1">The sequence shown here is derived from an EMBL/GenBank/DDBJ whole genome shotgun (WGS) entry which is preliminary data.</text>
</comment>
<keyword evidence="2" id="KW-1185">Reference proteome</keyword>
<sequence length="199" mass="21605">MADIVRDCYAVNATEEPHTTTRDMSMVPEDLAVWRRRQDAGEPNPWSDGLRLLADDEQPAALDTGYLTAGDLANPDIAANVRAIEETAALITWVAEDEDEGQAFGYWRGPNDLPLAAAPVVSLDNEGQFQVLRGTNLSEALSDEYGQWADDGYPGLVARCRSQGVTISAEDPAELPEPTVSPTPAEHHVARYRELLAGS</sequence>
<dbReference type="AlphaFoldDB" id="A0A7W7VG66"/>
<protein>
    <submittedName>
        <fullName evidence="1">Uncharacterized protein</fullName>
    </submittedName>
</protein>
<dbReference type="Proteomes" id="UP000520767">
    <property type="component" value="Unassembled WGS sequence"/>
</dbReference>
<proteinExistence type="predicted"/>
<reference evidence="1 2" key="1">
    <citation type="submission" date="2020-08" db="EMBL/GenBank/DDBJ databases">
        <title>Genomic Encyclopedia of Type Strains, Phase III (KMG-III): the genomes of soil and plant-associated and newly described type strains.</title>
        <authorList>
            <person name="Whitman W."/>
        </authorList>
    </citation>
    <scope>NUCLEOTIDE SEQUENCE [LARGE SCALE GENOMIC DNA]</scope>
    <source>
        <strain evidence="1 2">CECT 8960</strain>
    </source>
</reference>